<dbReference type="GO" id="GO:0050090">
    <property type="term" value="F:mannuronate reductase activity"/>
    <property type="evidence" value="ECO:0007669"/>
    <property type="project" value="UniProtKB-EC"/>
</dbReference>
<dbReference type="STRING" id="1123384.AJ81_08195"/>
<organism evidence="3 4">
    <name type="scientific">Pseudothermotoga hypogea DSM 11164 = NBRC 106472</name>
    <dbReference type="NCBI Taxonomy" id="1123384"/>
    <lineage>
        <taxon>Bacteria</taxon>
        <taxon>Thermotogati</taxon>
        <taxon>Thermotogota</taxon>
        <taxon>Thermotogae</taxon>
        <taxon>Thermotogales</taxon>
        <taxon>Thermotogaceae</taxon>
        <taxon>Pseudothermotoga</taxon>
    </lineage>
</organism>
<dbReference type="Gene3D" id="3.40.50.720">
    <property type="entry name" value="NAD(P)-binding Rossmann-like Domain"/>
    <property type="match status" value="1"/>
</dbReference>
<sequence>MNEAYKLFSLEGKVVVITGGAGILGSAIGEGMARFGASIAICDIRNYEERANEFRSKGLNAKGYHMDVMNIESIRKAHDEILKDFGRVDVLINAAGGNMPEATTSPQLSFFDIPLEALQKVVGLNLFGGAILPSQVFGKTMVKNPEGGSIINISSMAAFRPLTRVLGYSAAKAAVSNFTQWLAVHLALEYSKKIRVNAIAPGFFLTSQNRYLLLDEQGNLTARGKAIIDHTPMGRFGDPEDLIGACVWLASDASKFVTGAVIPIDGGFNAYSGV</sequence>
<dbReference type="PaxDb" id="1123384-AJ81_08195"/>
<dbReference type="InterPro" id="IPR002347">
    <property type="entry name" value="SDR_fam"/>
</dbReference>
<dbReference type="PANTHER" id="PTHR42760:SF115">
    <property type="entry name" value="3-OXOACYL-[ACYL-CARRIER-PROTEIN] REDUCTASE FABG"/>
    <property type="match status" value="1"/>
</dbReference>
<dbReference type="EMBL" id="CP007141">
    <property type="protein sequence ID" value="AJC74157.1"/>
    <property type="molecule type" value="Genomic_DNA"/>
</dbReference>
<evidence type="ECO:0000256" key="1">
    <source>
        <dbReference type="ARBA" id="ARBA00006484"/>
    </source>
</evidence>
<dbReference type="RefSeq" id="WP_031505052.1">
    <property type="nucleotide sequence ID" value="NC_022795.1"/>
</dbReference>
<gene>
    <name evidence="3" type="ORF">AJ81_08195</name>
</gene>
<dbReference type="SUPFAM" id="SSF51735">
    <property type="entry name" value="NAD(P)-binding Rossmann-fold domains"/>
    <property type="match status" value="1"/>
</dbReference>
<evidence type="ECO:0000313" key="3">
    <source>
        <dbReference type="EMBL" id="AJC74157.1"/>
    </source>
</evidence>
<dbReference type="Pfam" id="PF13561">
    <property type="entry name" value="adh_short_C2"/>
    <property type="match status" value="1"/>
</dbReference>
<name>A0A0X1KS79_9THEM</name>
<dbReference type="PRINTS" id="PR00081">
    <property type="entry name" value="GDHRDH"/>
</dbReference>
<dbReference type="InterPro" id="IPR036291">
    <property type="entry name" value="NAD(P)-bd_dom_sf"/>
</dbReference>
<dbReference type="AlphaFoldDB" id="A0A0X1KS79"/>
<keyword evidence="4" id="KW-1185">Reference proteome</keyword>
<comment type="similarity">
    <text evidence="1">Belongs to the short-chain dehydrogenases/reductases (SDR) family.</text>
</comment>
<accession>A0A0X1KS79</accession>
<dbReference type="GO" id="GO:0051213">
    <property type="term" value="F:dioxygenase activity"/>
    <property type="evidence" value="ECO:0007669"/>
    <property type="project" value="UniProtKB-KW"/>
</dbReference>
<dbReference type="PROSITE" id="PS00061">
    <property type="entry name" value="ADH_SHORT"/>
    <property type="match status" value="1"/>
</dbReference>
<dbReference type="GO" id="GO:0005975">
    <property type="term" value="P:carbohydrate metabolic process"/>
    <property type="evidence" value="ECO:0007669"/>
    <property type="project" value="UniProtKB-ARBA"/>
</dbReference>
<keyword evidence="2 3" id="KW-0560">Oxidoreductase</keyword>
<dbReference type="InterPro" id="IPR020904">
    <property type="entry name" value="Sc_DH/Rdtase_CS"/>
</dbReference>
<keyword evidence="3" id="KW-0223">Dioxygenase</keyword>
<dbReference type="EC" id="1.1.1.131" evidence="3"/>
<dbReference type="NCBIfam" id="NF006132">
    <property type="entry name" value="PRK08277.1"/>
    <property type="match status" value="1"/>
</dbReference>
<dbReference type="PATRIC" id="fig|1123384.7.peg.1643"/>
<protein>
    <submittedName>
        <fullName evidence="3">Dioxygenase</fullName>
        <ecNumber evidence="3">1.1.1.131</ecNumber>
    </submittedName>
</protein>
<dbReference type="KEGG" id="phy:AJ81_08195"/>
<evidence type="ECO:0000256" key="2">
    <source>
        <dbReference type="ARBA" id="ARBA00023002"/>
    </source>
</evidence>
<dbReference type="Proteomes" id="UP000077469">
    <property type="component" value="Chromosome"/>
</dbReference>
<dbReference type="PANTHER" id="PTHR42760">
    <property type="entry name" value="SHORT-CHAIN DEHYDROGENASES/REDUCTASES FAMILY MEMBER"/>
    <property type="match status" value="1"/>
</dbReference>
<reference evidence="3 4" key="1">
    <citation type="submission" date="2014-01" db="EMBL/GenBank/DDBJ databases">
        <title>Genome sequencing of Thermotog hypogea.</title>
        <authorList>
            <person name="Zhang X."/>
            <person name="Alvare G."/>
            <person name="Fristensky B."/>
            <person name="Chen L."/>
            <person name="Suen T."/>
            <person name="Chen Q."/>
            <person name="Ma K."/>
        </authorList>
    </citation>
    <scope>NUCLEOTIDE SEQUENCE [LARGE SCALE GENOMIC DNA]</scope>
    <source>
        <strain evidence="3 4">DSM 11164</strain>
    </source>
</reference>
<proteinExistence type="inferred from homology"/>
<dbReference type="PRINTS" id="PR00080">
    <property type="entry name" value="SDRFAMILY"/>
</dbReference>
<dbReference type="OrthoDB" id="9803333at2"/>
<dbReference type="FunFam" id="3.40.50.720:FF:000240">
    <property type="entry name" value="SDR family oxidoreductase"/>
    <property type="match status" value="1"/>
</dbReference>
<evidence type="ECO:0000313" key="4">
    <source>
        <dbReference type="Proteomes" id="UP000077469"/>
    </source>
</evidence>